<evidence type="ECO:0000313" key="2">
    <source>
        <dbReference type="EMBL" id="MBB5324542.1"/>
    </source>
</evidence>
<comment type="caution">
    <text evidence="2">The sequence shown here is derived from an EMBL/GenBank/DDBJ whole genome shotgun (WGS) entry which is preliminary data.</text>
</comment>
<sequence length="104" mass="12039">MYNFSANNNNKGRIFTYSSLILSIIFFLYALGTLIVGPNDHVTWFNTLYRGFLGIIFGAIFLVTFRSNSDKKIKIFRKVVWLGIALVTLFFLFVVFIYLVFIFG</sequence>
<feature type="transmembrane region" description="Helical" evidence="1">
    <location>
        <begin position="79"/>
        <end position="103"/>
    </location>
</feature>
<name>A0A7W8IQ36_9BACL</name>
<accession>A0A7W8IQ36</accession>
<protein>
    <submittedName>
        <fullName evidence="2">Magnesium-transporting ATPase (P-type)</fullName>
    </submittedName>
</protein>
<proteinExistence type="predicted"/>
<gene>
    <name evidence="2" type="ORF">HNQ34_001639</name>
</gene>
<evidence type="ECO:0000313" key="3">
    <source>
        <dbReference type="Proteomes" id="UP000520011"/>
    </source>
</evidence>
<dbReference type="EMBL" id="JACHEP010000006">
    <property type="protein sequence ID" value="MBB5324542.1"/>
    <property type="molecule type" value="Genomic_DNA"/>
</dbReference>
<organism evidence="2 3">
    <name type="scientific">Anoxybacteroides tepidamans</name>
    <dbReference type="NCBI Taxonomy" id="265948"/>
    <lineage>
        <taxon>Bacteria</taxon>
        <taxon>Bacillati</taxon>
        <taxon>Bacillota</taxon>
        <taxon>Bacilli</taxon>
        <taxon>Bacillales</taxon>
        <taxon>Anoxybacillaceae</taxon>
        <taxon>Anoxybacteroides</taxon>
    </lineage>
</organism>
<dbReference type="Proteomes" id="UP000520011">
    <property type="component" value="Unassembled WGS sequence"/>
</dbReference>
<dbReference type="AlphaFoldDB" id="A0A7W8IQ36"/>
<keyword evidence="1" id="KW-1133">Transmembrane helix</keyword>
<feature type="transmembrane region" description="Helical" evidence="1">
    <location>
        <begin position="14"/>
        <end position="36"/>
    </location>
</feature>
<feature type="transmembrane region" description="Helical" evidence="1">
    <location>
        <begin position="48"/>
        <end position="67"/>
    </location>
</feature>
<keyword evidence="1" id="KW-0812">Transmembrane</keyword>
<reference evidence="2 3" key="1">
    <citation type="submission" date="2020-08" db="EMBL/GenBank/DDBJ databases">
        <title>Genomic Encyclopedia of Type Strains, Phase IV (KMG-IV): sequencing the most valuable type-strain genomes for metagenomic binning, comparative biology and taxonomic classification.</title>
        <authorList>
            <person name="Goeker M."/>
        </authorList>
    </citation>
    <scope>NUCLEOTIDE SEQUENCE [LARGE SCALE GENOMIC DNA]</scope>
    <source>
        <strain evidence="2 3">DSM 16325</strain>
    </source>
</reference>
<keyword evidence="3" id="KW-1185">Reference proteome</keyword>
<keyword evidence="1" id="KW-0472">Membrane</keyword>
<evidence type="ECO:0000256" key="1">
    <source>
        <dbReference type="SAM" id="Phobius"/>
    </source>
</evidence>